<keyword evidence="2" id="KW-1185">Reference proteome</keyword>
<name>A0ABR0K727_9EURO</name>
<dbReference type="EMBL" id="JAVRRG010000075">
    <property type="protein sequence ID" value="KAK5089572.1"/>
    <property type="molecule type" value="Genomic_DNA"/>
</dbReference>
<organism evidence="1 2">
    <name type="scientific">Lithohypha guttulata</name>
    <dbReference type="NCBI Taxonomy" id="1690604"/>
    <lineage>
        <taxon>Eukaryota</taxon>
        <taxon>Fungi</taxon>
        <taxon>Dikarya</taxon>
        <taxon>Ascomycota</taxon>
        <taxon>Pezizomycotina</taxon>
        <taxon>Eurotiomycetes</taxon>
        <taxon>Chaetothyriomycetidae</taxon>
        <taxon>Chaetothyriales</taxon>
        <taxon>Trichomeriaceae</taxon>
        <taxon>Lithohypha</taxon>
    </lineage>
</organism>
<gene>
    <name evidence="1" type="ORF">LTR24_006127</name>
</gene>
<reference evidence="1 2" key="1">
    <citation type="submission" date="2023-08" db="EMBL/GenBank/DDBJ databases">
        <title>Black Yeasts Isolated from many extreme environments.</title>
        <authorList>
            <person name="Coleine C."/>
            <person name="Stajich J.E."/>
            <person name="Selbmann L."/>
        </authorList>
    </citation>
    <scope>NUCLEOTIDE SEQUENCE [LARGE SCALE GENOMIC DNA]</scope>
    <source>
        <strain evidence="1 2">CCFEE 5885</strain>
    </source>
</reference>
<protein>
    <submittedName>
        <fullName evidence="1">Uncharacterized protein</fullName>
    </submittedName>
</protein>
<evidence type="ECO:0000313" key="2">
    <source>
        <dbReference type="Proteomes" id="UP001345013"/>
    </source>
</evidence>
<sequence>MSKNDRSWITLAVREITMRYSHARHSSLSLVEPLLLPYTNLQTIILVIEIHTITQNREGKDGCQYADELLNLPYFATGAERHIKACLAPSVPPCFRNLVKKATFIQYVGVVGDWARRWGPFKACVSFEVTFRGANVECTHVNSWKEADPVPPDELLRRNFRAVVNQVANLRGPPEWRNLSYPALRGTSSSEHYYL</sequence>
<comment type="caution">
    <text evidence="1">The sequence shown here is derived from an EMBL/GenBank/DDBJ whole genome shotgun (WGS) entry which is preliminary data.</text>
</comment>
<proteinExistence type="predicted"/>
<evidence type="ECO:0000313" key="1">
    <source>
        <dbReference type="EMBL" id="KAK5089572.1"/>
    </source>
</evidence>
<accession>A0ABR0K727</accession>
<dbReference type="Proteomes" id="UP001345013">
    <property type="component" value="Unassembled WGS sequence"/>
</dbReference>